<name>A0A8X7S3P3_BRACI</name>
<keyword evidence="3" id="KW-1185">Reference proteome</keyword>
<dbReference type="OrthoDB" id="1078236at2759"/>
<organism evidence="2 3">
    <name type="scientific">Brassica carinata</name>
    <name type="common">Ethiopian mustard</name>
    <name type="synonym">Abyssinian cabbage</name>
    <dbReference type="NCBI Taxonomy" id="52824"/>
    <lineage>
        <taxon>Eukaryota</taxon>
        <taxon>Viridiplantae</taxon>
        <taxon>Streptophyta</taxon>
        <taxon>Embryophyta</taxon>
        <taxon>Tracheophyta</taxon>
        <taxon>Spermatophyta</taxon>
        <taxon>Magnoliopsida</taxon>
        <taxon>eudicotyledons</taxon>
        <taxon>Gunneridae</taxon>
        <taxon>Pentapetalae</taxon>
        <taxon>rosids</taxon>
        <taxon>malvids</taxon>
        <taxon>Brassicales</taxon>
        <taxon>Brassicaceae</taxon>
        <taxon>Brassiceae</taxon>
        <taxon>Brassica</taxon>
    </lineage>
</organism>
<dbReference type="EMBL" id="JAAMPC010000008">
    <property type="protein sequence ID" value="KAG2299203.1"/>
    <property type="molecule type" value="Genomic_DNA"/>
</dbReference>
<gene>
    <name evidence="2" type="ORF">Bca52824_035675</name>
</gene>
<feature type="region of interest" description="Disordered" evidence="1">
    <location>
        <begin position="102"/>
        <end position="135"/>
    </location>
</feature>
<reference evidence="2 3" key="1">
    <citation type="submission" date="2020-02" db="EMBL/GenBank/DDBJ databases">
        <authorList>
            <person name="Ma Q."/>
            <person name="Huang Y."/>
            <person name="Song X."/>
            <person name="Pei D."/>
        </authorList>
    </citation>
    <scope>NUCLEOTIDE SEQUENCE [LARGE SCALE GENOMIC DNA]</scope>
    <source>
        <strain evidence="2">Sxm20200214</strain>
        <tissue evidence="2">Leaf</tissue>
    </source>
</reference>
<feature type="compositionally biased region" description="Acidic residues" evidence="1">
    <location>
        <begin position="1"/>
        <end position="20"/>
    </location>
</feature>
<dbReference type="AlphaFoldDB" id="A0A8X7S3P3"/>
<evidence type="ECO:0000313" key="2">
    <source>
        <dbReference type="EMBL" id="KAG2299203.1"/>
    </source>
</evidence>
<comment type="caution">
    <text evidence="2">The sequence shown here is derived from an EMBL/GenBank/DDBJ whole genome shotgun (WGS) entry which is preliminary data.</text>
</comment>
<feature type="compositionally biased region" description="Polar residues" evidence="1">
    <location>
        <begin position="103"/>
        <end position="131"/>
    </location>
</feature>
<evidence type="ECO:0008006" key="4">
    <source>
        <dbReference type="Google" id="ProtNLM"/>
    </source>
</evidence>
<protein>
    <recommendedName>
        <fullName evidence="4">Ubiquitin-like protease family profile domain-containing protein</fullName>
    </recommendedName>
</protein>
<evidence type="ECO:0000256" key="1">
    <source>
        <dbReference type="SAM" id="MobiDB-lite"/>
    </source>
</evidence>
<dbReference type="Proteomes" id="UP000886595">
    <property type="component" value="Unassembled WGS sequence"/>
</dbReference>
<accession>A0A8X7S3P3</accession>
<evidence type="ECO:0000313" key="3">
    <source>
        <dbReference type="Proteomes" id="UP000886595"/>
    </source>
</evidence>
<proteinExistence type="predicted"/>
<feature type="region of interest" description="Disordered" evidence="1">
    <location>
        <begin position="1"/>
        <end position="51"/>
    </location>
</feature>
<sequence length="421" mass="47646">MEEADEEEGEEGEEKEDESVTELGKSTHVDGTTDASGSKKRKHVDRGADSRKKKLLCQLAASSKKNIDTDMKKFMEGLRLGKIESEVTQLITTLVMTELVGKSDQQNGPSKSKINTGPSTSKKDTAPSTKKVTTKRKHLKTDDLFVNLPRVNLTQSSDLDLQLGTQKYLQRCLKNLSQDTFVQGFDPSQAKADPSQAKAKDPLDWLESGTSLMDAPLLNDQKMVLACKQDPARRLVHVPEADFGKIHNWQSTRTDIQIGPSMLTEKLATRVVSASQWLKKYEIDALMYVFQERTTLQRWEPNRVTFMTCVFSNLIAVEYLNFSKGIRKYKMDPLLLDYGKGELPAHGRTRKYIEVFDCGGRKKIREVEAFTHLIPRIVKAVQSVTVQKHLLVTPYTVSYVPMRAINRRNYNCGVYTLKHIE</sequence>